<dbReference type="SUPFAM" id="SSF52172">
    <property type="entry name" value="CheY-like"/>
    <property type="match status" value="1"/>
</dbReference>
<gene>
    <name evidence="5" type="ORF">NSJP_0156</name>
</gene>
<dbReference type="EMBL" id="LT828648">
    <property type="protein sequence ID" value="SLM46328.1"/>
    <property type="molecule type" value="Genomic_DNA"/>
</dbReference>
<accession>A0A1W1HZZ4</accession>
<keyword evidence="1 2" id="KW-0597">Phosphoprotein</keyword>
<dbReference type="SMART" id="SM00448">
    <property type="entry name" value="REC"/>
    <property type="match status" value="1"/>
</dbReference>
<dbReference type="KEGG" id="nja:NSJP_0156"/>
<dbReference type="InterPro" id="IPR001789">
    <property type="entry name" value="Sig_transdc_resp-reg_receiver"/>
</dbReference>
<reference evidence="5 6" key="1">
    <citation type="submission" date="2017-03" db="EMBL/GenBank/DDBJ databases">
        <authorList>
            <person name="Afonso C.L."/>
            <person name="Miller P.J."/>
            <person name="Scott M.A."/>
            <person name="Spackman E."/>
            <person name="Goraichik I."/>
            <person name="Dimitrov K.M."/>
            <person name="Suarez D.L."/>
            <person name="Swayne D.E."/>
        </authorList>
    </citation>
    <scope>NUCLEOTIDE SEQUENCE [LARGE SCALE GENOMIC DNA]</scope>
    <source>
        <strain evidence="5">Genome sequencing of Nitrospira japonica strain NJ11</strain>
    </source>
</reference>
<dbReference type="Proteomes" id="UP000192042">
    <property type="component" value="Chromosome I"/>
</dbReference>
<evidence type="ECO:0000313" key="6">
    <source>
        <dbReference type="Proteomes" id="UP000192042"/>
    </source>
</evidence>
<feature type="compositionally biased region" description="Basic and acidic residues" evidence="3">
    <location>
        <begin position="150"/>
        <end position="166"/>
    </location>
</feature>
<protein>
    <submittedName>
        <fullName evidence="5">Putative Response Regulator</fullName>
    </submittedName>
</protein>
<evidence type="ECO:0000256" key="1">
    <source>
        <dbReference type="ARBA" id="ARBA00022553"/>
    </source>
</evidence>
<name>A0A1W1HZZ4_9BACT</name>
<proteinExistence type="predicted"/>
<dbReference type="Pfam" id="PF00072">
    <property type="entry name" value="Response_reg"/>
    <property type="match status" value="1"/>
</dbReference>
<evidence type="ECO:0000256" key="3">
    <source>
        <dbReference type="SAM" id="MobiDB-lite"/>
    </source>
</evidence>
<feature type="region of interest" description="Disordered" evidence="3">
    <location>
        <begin position="144"/>
        <end position="166"/>
    </location>
</feature>
<dbReference type="PANTHER" id="PTHR44591:SF3">
    <property type="entry name" value="RESPONSE REGULATORY DOMAIN-CONTAINING PROTEIN"/>
    <property type="match status" value="1"/>
</dbReference>
<sequence length="166" mass="18155">MPTFAAQTQTVLVVDDDPGVLSLCRTLLERAGFSVLPAAGSSEALKICKHHSGTIDIMVTDLVLPPPEFSFASGGNEFPHVHGHELAVRALGMRDNLRILLMSGNVEKDLAGYGIRKGSLPFISKPFDNVALIDLVRRTLQEAPPTKESLLQEHQDKHNGTDEWFD</sequence>
<evidence type="ECO:0000259" key="4">
    <source>
        <dbReference type="PROSITE" id="PS50110"/>
    </source>
</evidence>
<keyword evidence="6" id="KW-1185">Reference proteome</keyword>
<dbReference type="PROSITE" id="PS50110">
    <property type="entry name" value="RESPONSE_REGULATORY"/>
    <property type="match status" value="1"/>
</dbReference>
<evidence type="ECO:0000313" key="5">
    <source>
        <dbReference type="EMBL" id="SLM46328.1"/>
    </source>
</evidence>
<dbReference type="AlphaFoldDB" id="A0A1W1HZZ4"/>
<dbReference type="OrthoDB" id="9794848at2"/>
<dbReference type="InterPro" id="IPR011006">
    <property type="entry name" value="CheY-like_superfamily"/>
</dbReference>
<feature type="domain" description="Response regulatory" evidence="4">
    <location>
        <begin position="10"/>
        <end position="140"/>
    </location>
</feature>
<dbReference type="Gene3D" id="3.40.50.2300">
    <property type="match status" value="1"/>
</dbReference>
<feature type="modified residue" description="4-aspartylphosphate" evidence="2">
    <location>
        <position position="61"/>
    </location>
</feature>
<dbReference type="RefSeq" id="WP_080885036.1">
    <property type="nucleotide sequence ID" value="NZ_LT828648.1"/>
</dbReference>
<dbReference type="PANTHER" id="PTHR44591">
    <property type="entry name" value="STRESS RESPONSE REGULATOR PROTEIN 1"/>
    <property type="match status" value="1"/>
</dbReference>
<dbReference type="GO" id="GO:0000160">
    <property type="term" value="P:phosphorelay signal transduction system"/>
    <property type="evidence" value="ECO:0007669"/>
    <property type="project" value="InterPro"/>
</dbReference>
<dbReference type="STRING" id="1325564.NSJP_0156"/>
<organism evidence="5 6">
    <name type="scientific">Nitrospira japonica</name>
    <dbReference type="NCBI Taxonomy" id="1325564"/>
    <lineage>
        <taxon>Bacteria</taxon>
        <taxon>Pseudomonadati</taxon>
        <taxon>Nitrospirota</taxon>
        <taxon>Nitrospiria</taxon>
        <taxon>Nitrospirales</taxon>
        <taxon>Nitrospiraceae</taxon>
        <taxon>Nitrospira</taxon>
    </lineage>
</organism>
<evidence type="ECO:0000256" key="2">
    <source>
        <dbReference type="PROSITE-ProRule" id="PRU00169"/>
    </source>
</evidence>
<dbReference type="InterPro" id="IPR050595">
    <property type="entry name" value="Bact_response_regulator"/>
</dbReference>